<reference evidence="3" key="1">
    <citation type="journal article" date="2019" name="Plant J.">
        <title>Chlorella vulgaris genome assembly and annotation reveals the molecular basis for metabolic acclimation to high light conditions.</title>
        <authorList>
            <person name="Cecchin M."/>
            <person name="Marcolungo L."/>
            <person name="Rossato M."/>
            <person name="Girolomoni L."/>
            <person name="Cosentino E."/>
            <person name="Cuine S."/>
            <person name="Li-Beisson Y."/>
            <person name="Delledonne M."/>
            <person name="Ballottari M."/>
        </authorList>
    </citation>
    <scope>NUCLEOTIDE SEQUENCE</scope>
    <source>
        <strain evidence="3">211/11P</strain>
    </source>
</reference>
<gene>
    <name evidence="3" type="ORF">D9Q98_002487</name>
</gene>
<comment type="similarity">
    <text evidence="1">Belongs to the TCP11 family.</text>
</comment>
<name>A0A9D4YZB6_CHLVU</name>
<protein>
    <submittedName>
        <fullName evidence="3">Uncharacterized protein</fullName>
    </submittedName>
</protein>
<feature type="region of interest" description="Disordered" evidence="2">
    <location>
        <begin position="57"/>
        <end position="96"/>
    </location>
</feature>
<evidence type="ECO:0000256" key="2">
    <source>
        <dbReference type="SAM" id="MobiDB-lite"/>
    </source>
</evidence>
<comment type="caution">
    <text evidence="3">The sequence shown here is derived from an EMBL/GenBank/DDBJ whole genome shotgun (WGS) entry which is preliminary data.</text>
</comment>
<dbReference type="Pfam" id="PF05794">
    <property type="entry name" value="Tcp11"/>
    <property type="match status" value="1"/>
</dbReference>
<evidence type="ECO:0000313" key="4">
    <source>
        <dbReference type="Proteomes" id="UP001055712"/>
    </source>
</evidence>
<sequence length="316" mass="32732">MLAAQLTSQGAAAYATAKLESLLGPAQAVSEECLRSCLPHTRAWLAAASGQLPQLELQHLDPPSPVQQQQQQQRQELPALRSGLGPAQAGSQPLLQQQQQQQQRLQLLVPVALHSWRGLVRLGLVQLVAGEGAVARLPLPETLRLDSGRLHAAQAEFQRLQVMAACLLLCRQGAAAAGLTCGPPELAAAKRRLAALLADPAMRLADLAAEVACLAGGQGGAAREAGVQDSINRMLGRGGAAMKALTGGFSTALLAHLLLGPASPETQQQASLALRRCGGGDLEAEVGALAIQLAGLAAVGEGVSGQWHRKLASDLL</sequence>
<dbReference type="EMBL" id="SIDB01000003">
    <property type="protein sequence ID" value="KAI3434409.1"/>
    <property type="molecule type" value="Genomic_DNA"/>
</dbReference>
<accession>A0A9D4YZB6</accession>
<evidence type="ECO:0000256" key="1">
    <source>
        <dbReference type="ARBA" id="ARBA00010954"/>
    </source>
</evidence>
<dbReference type="Proteomes" id="UP001055712">
    <property type="component" value="Unassembled WGS sequence"/>
</dbReference>
<dbReference type="GO" id="GO:0007165">
    <property type="term" value="P:signal transduction"/>
    <property type="evidence" value="ECO:0007669"/>
    <property type="project" value="TreeGrafter"/>
</dbReference>
<evidence type="ECO:0000313" key="3">
    <source>
        <dbReference type="EMBL" id="KAI3434409.1"/>
    </source>
</evidence>
<proteinExistence type="inferred from homology"/>
<dbReference type="InterPro" id="IPR008862">
    <property type="entry name" value="Tcp11"/>
</dbReference>
<dbReference type="OrthoDB" id="514638at2759"/>
<dbReference type="AlphaFoldDB" id="A0A9D4YZB6"/>
<reference evidence="3" key="2">
    <citation type="submission" date="2020-11" db="EMBL/GenBank/DDBJ databases">
        <authorList>
            <person name="Cecchin M."/>
            <person name="Marcolungo L."/>
            <person name="Rossato M."/>
            <person name="Girolomoni L."/>
            <person name="Cosentino E."/>
            <person name="Cuine S."/>
            <person name="Li-Beisson Y."/>
            <person name="Delledonne M."/>
            <person name="Ballottari M."/>
        </authorList>
    </citation>
    <scope>NUCLEOTIDE SEQUENCE</scope>
    <source>
        <strain evidence="3">211/11P</strain>
        <tissue evidence="3">Whole cell</tissue>
    </source>
</reference>
<dbReference type="PANTHER" id="PTHR12832">
    <property type="entry name" value="TESTIS-SPECIFIC PROTEIN PBS13 T-COMPLEX 11"/>
    <property type="match status" value="1"/>
</dbReference>
<dbReference type="PANTHER" id="PTHR12832:SF11">
    <property type="entry name" value="LD23868P"/>
    <property type="match status" value="1"/>
</dbReference>
<keyword evidence="4" id="KW-1185">Reference proteome</keyword>
<organism evidence="3 4">
    <name type="scientific">Chlorella vulgaris</name>
    <name type="common">Green alga</name>
    <dbReference type="NCBI Taxonomy" id="3077"/>
    <lineage>
        <taxon>Eukaryota</taxon>
        <taxon>Viridiplantae</taxon>
        <taxon>Chlorophyta</taxon>
        <taxon>core chlorophytes</taxon>
        <taxon>Trebouxiophyceae</taxon>
        <taxon>Chlorellales</taxon>
        <taxon>Chlorellaceae</taxon>
        <taxon>Chlorella clade</taxon>
        <taxon>Chlorella</taxon>
    </lineage>
</organism>